<protein>
    <recommendedName>
        <fullName evidence="4">N-acetyltransferase domain-containing protein</fullName>
    </recommendedName>
</protein>
<dbReference type="KEGG" id="amuc:Pan181_04970"/>
<evidence type="ECO:0000313" key="2">
    <source>
        <dbReference type="EMBL" id="QDU54316.1"/>
    </source>
</evidence>
<dbReference type="Gene3D" id="3.40.630.30">
    <property type="match status" value="1"/>
</dbReference>
<dbReference type="Proteomes" id="UP000315750">
    <property type="component" value="Chromosome"/>
</dbReference>
<evidence type="ECO:0000256" key="1">
    <source>
        <dbReference type="SAM" id="MobiDB-lite"/>
    </source>
</evidence>
<accession>A0A518AHV6</accession>
<name>A0A518AHV6_9BACT</name>
<dbReference type="CDD" id="cd04301">
    <property type="entry name" value="NAT_SF"/>
    <property type="match status" value="1"/>
</dbReference>
<organism evidence="2 3">
    <name type="scientific">Aeoliella mucimassa</name>
    <dbReference type="NCBI Taxonomy" id="2527972"/>
    <lineage>
        <taxon>Bacteria</taxon>
        <taxon>Pseudomonadati</taxon>
        <taxon>Planctomycetota</taxon>
        <taxon>Planctomycetia</taxon>
        <taxon>Pirellulales</taxon>
        <taxon>Lacipirellulaceae</taxon>
        <taxon>Aeoliella</taxon>
    </lineage>
</organism>
<proteinExistence type="predicted"/>
<dbReference type="InterPro" id="IPR016181">
    <property type="entry name" value="Acyl_CoA_acyltransferase"/>
</dbReference>
<dbReference type="AlphaFoldDB" id="A0A518AHV6"/>
<dbReference type="Gene3D" id="3.40.50.300">
    <property type="entry name" value="P-loop containing nucleotide triphosphate hydrolases"/>
    <property type="match status" value="1"/>
</dbReference>
<gene>
    <name evidence="2" type="ORF">Pan181_04970</name>
</gene>
<dbReference type="InterPro" id="IPR027417">
    <property type="entry name" value="P-loop_NTPase"/>
</dbReference>
<evidence type="ECO:0000313" key="3">
    <source>
        <dbReference type="Proteomes" id="UP000315750"/>
    </source>
</evidence>
<dbReference type="EMBL" id="CP036278">
    <property type="protein sequence ID" value="QDU54316.1"/>
    <property type="molecule type" value="Genomic_DNA"/>
</dbReference>
<sequence>MHISLSCPVHESFRVQQLAGMFDVPLAERLTESFEVELPGDDEPWQVGLIVGPSGSGKTSVARRAFGDSFYTERPWPTDRAVIDGFGDLSVRQTTELLTAVGLSSPPSWIKPYQVLSNGERFRCDLARSLASTSHTNDRGEAKPISSATRGEAVSLSPPPGGEGRGEGGKPPRKIVAFDEFTSVVDRNVAKVCSAAVARAVRQQRVACRFVAVTCHYDVAEWLEADWVLDMASRTLTRRCLRRPPVELQVHRTDARAWPLFARHHYLSGSLAPQSECYLTTWQGEPVNFCATIPVIGYRGRRRFTRIVTLPDYQGIGIGMRSVAAVAELHRQRGHRVSVTSSHPALIGHCRRSMRWKAVSVKKAGQAKRHGSGFSNYRSSTGRAVVSFAYLGEPSPLQIQQEIA</sequence>
<dbReference type="SUPFAM" id="SSF55729">
    <property type="entry name" value="Acyl-CoA N-acyltransferases (Nat)"/>
    <property type="match status" value="1"/>
</dbReference>
<dbReference type="CDD" id="cd00267">
    <property type="entry name" value="ABC_ATPase"/>
    <property type="match status" value="1"/>
</dbReference>
<dbReference type="OrthoDB" id="256817at2"/>
<dbReference type="SUPFAM" id="SSF52540">
    <property type="entry name" value="P-loop containing nucleoside triphosphate hydrolases"/>
    <property type="match status" value="1"/>
</dbReference>
<reference evidence="2 3" key="1">
    <citation type="submission" date="2019-02" db="EMBL/GenBank/DDBJ databases">
        <title>Deep-cultivation of Planctomycetes and their phenomic and genomic characterization uncovers novel biology.</title>
        <authorList>
            <person name="Wiegand S."/>
            <person name="Jogler M."/>
            <person name="Boedeker C."/>
            <person name="Pinto D."/>
            <person name="Vollmers J."/>
            <person name="Rivas-Marin E."/>
            <person name="Kohn T."/>
            <person name="Peeters S.H."/>
            <person name="Heuer A."/>
            <person name="Rast P."/>
            <person name="Oberbeckmann S."/>
            <person name="Bunk B."/>
            <person name="Jeske O."/>
            <person name="Meyerdierks A."/>
            <person name="Storesund J.E."/>
            <person name="Kallscheuer N."/>
            <person name="Luecker S."/>
            <person name="Lage O.M."/>
            <person name="Pohl T."/>
            <person name="Merkel B.J."/>
            <person name="Hornburger P."/>
            <person name="Mueller R.-W."/>
            <person name="Bruemmer F."/>
            <person name="Labrenz M."/>
            <person name="Spormann A.M."/>
            <person name="Op den Camp H."/>
            <person name="Overmann J."/>
            <person name="Amann R."/>
            <person name="Jetten M.S.M."/>
            <person name="Mascher T."/>
            <person name="Medema M.H."/>
            <person name="Devos D.P."/>
            <person name="Kaster A.-K."/>
            <person name="Ovreas L."/>
            <person name="Rohde M."/>
            <person name="Galperin M.Y."/>
            <person name="Jogler C."/>
        </authorList>
    </citation>
    <scope>NUCLEOTIDE SEQUENCE [LARGE SCALE GENOMIC DNA]</scope>
    <source>
        <strain evidence="2 3">Pan181</strain>
    </source>
</reference>
<feature type="region of interest" description="Disordered" evidence="1">
    <location>
        <begin position="133"/>
        <end position="172"/>
    </location>
</feature>
<dbReference type="RefSeq" id="WP_145245313.1">
    <property type="nucleotide sequence ID" value="NZ_CP036278.1"/>
</dbReference>
<evidence type="ECO:0008006" key="4">
    <source>
        <dbReference type="Google" id="ProtNLM"/>
    </source>
</evidence>
<keyword evidence="3" id="KW-1185">Reference proteome</keyword>